<reference evidence="3 4" key="1">
    <citation type="submission" date="2020-02" db="EMBL/GenBank/DDBJ databases">
        <authorList>
            <person name="Kim M.K."/>
        </authorList>
    </citation>
    <scope>NUCLEOTIDE SEQUENCE [LARGE SCALE GENOMIC DNA]</scope>
    <source>
        <strain evidence="3 4">17J57-3</strain>
    </source>
</reference>
<protein>
    <submittedName>
        <fullName evidence="3">Barstar family protein</fullName>
    </submittedName>
</protein>
<dbReference type="InterPro" id="IPR000468">
    <property type="entry name" value="Barstar"/>
</dbReference>
<dbReference type="Gene3D" id="3.30.370.10">
    <property type="entry name" value="Barstar-like"/>
    <property type="match status" value="1"/>
</dbReference>
<evidence type="ECO:0000313" key="3">
    <source>
        <dbReference type="EMBL" id="NEX60729.1"/>
    </source>
</evidence>
<accession>A0A6B3SSY5</accession>
<gene>
    <name evidence="3" type="ORF">G3574_06535</name>
</gene>
<keyword evidence="4" id="KW-1185">Reference proteome</keyword>
<comment type="similarity">
    <text evidence="1">Belongs to the barstar family.</text>
</comment>
<dbReference type="InterPro" id="IPR035905">
    <property type="entry name" value="Barstar-like_sf"/>
</dbReference>
<dbReference type="Pfam" id="PF01337">
    <property type="entry name" value="Barstar"/>
    <property type="match status" value="1"/>
</dbReference>
<dbReference type="EMBL" id="JAAIVB010000014">
    <property type="protein sequence ID" value="NEX60729.1"/>
    <property type="molecule type" value="Genomic_DNA"/>
</dbReference>
<dbReference type="RefSeq" id="WP_163961251.1">
    <property type="nucleotide sequence ID" value="NZ_JAAIVB010000014.1"/>
</dbReference>
<organism evidence="3 4">
    <name type="scientific">Noviherbaspirillum galbum</name>
    <dbReference type="NCBI Taxonomy" id="2709383"/>
    <lineage>
        <taxon>Bacteria</taxon>
        <taxon>Pseudomonadati</taxon>
        <taxon>Pseudomonadota</taxon>
        <taxon>Betaproteobacteria</taxon>
        <taxon>Burkholderiales</taxon>
        <taxon>Oxalobacteraceae</taxon>
        <taxon>Noviherbaspirillum</taxon>
    </lineage>
</organism>
<dbReference type="SUPFAM" id="SSF52038">
    <property type="entry name" value="Barstar-related"/>
    <property type="match status" value="1"/>
</dbReference>
<feature type="domain" description="Barstar (barnase inhibitor)" evidence="2">
    <location>
        <begin position="9"/>
        <end position="113"/>
    </location>
</feature>
<proteinExistence type="inferred from homology"/>
<evidence type="ECO:0000259" key="2">
    <source>
        <dbReference type="Pfam" id="PF01337"/>
    </source>
</evidence>
<evidence type="ECO:0000256" key="1">
    <source>
        <dbReference type="ARBA" id="ARBA00006845"/>
    </source>
</evidence>
<evidence type="ECO:0000313" key="4">
    <source>
        <dbReference type="Proteomes" id="UP000482155"/>
    </source>
</evidence>
<dbReference type="AlphaFoldDB" id="A0A6B3SSY5"/>
<name>A0A6B3SSY5_9BURK</name>
<dbReference type="Proteomes" id="UP000482155">
    <property type="component" value="Unassembled WGS sequence"/>
</dbReference>
<sequence>MPDAQRVQRVQLDGRRIADWPGFHRESRQAFGFPDFYGNNLSAWIDCLSSLRGDGEEEGMSRFLLGPDECLAIEVLHADVLERNAPHIAEALRDAVDDVNERFTESGEKPALNLVFR</sequence>
<comment type="caution">
    <text evidence="3">The sequence shown here is derived from an EMBL/GenBank/DDBJ whole genome shotgun (WGS) entry which is preliminary data.</text>
</comment>